<dbReference type="AlphaFoldDB" id="A0A212QY12"/>
<dbReference type="EMBL" id="FYEK01000027">
    <property type="protein sequence ID" value="SNB64615.1"/>
    <property type="molecule type" value="Genomic_DNA"/>
</dbReference>
<accession>A0A212QY12</accession>
<gene>
    <name evidence="3" type="ORF">SAMN02746019_00008430</name>
</gene>
<evidence type="ECO:0000313" key="4">
    <source>
        <dbReference type="Proteomes" id="UP000197025"/>
    </source>
</evidence>
<dbReference type="InParanoid" id="A0A212QY12"/>
<dbReference type="OrthoDB" id="1551122at2"/>
<dbReference type="PANTHER" id="PTHR35848:SF6">
    <property type="entry name" value="CUPIN TYPE-2 DOMAIN-CONTAINING PROTEIN"/>
    <property type="match status" value="1"/>
</dbReference>
<dbReference type="CDD" id="cd02222">
    <property type="entry name" value="cupin_TM1459-like"/>
    <property type="match status" value="1"/>
</dbReference>
<keyword evidence="4" id="KW-1185">Reference proteome</keyword>
<name>A0A212QY12_9CHLR</name>
<dbReference type="PANTHER" id="PTHR35848">
    <property type="entry name" value="OXALATE-BINDING PROTEIN"/>
    <property type="match status" value="1"/>
</dbReference>
<dbReference type="Gene3D" id="2.60.120.10">
    <property type="entry name" value="Jelly Rolls"/>
    <property type="match status" value="1"/>
</dbReference>
<dbReference type="Proteomes" id="UP000197025">
    <property type="component" value="Unassembled WGS sequence"/>
</dbReference>
<evidence type="ECO:0000256" key="1">
    <source>
        <dbReference type="ARBA" id="ARBA00022723"/>
    </source>
</evidence>
<keyword evidence="1" id="KW-0479">Metal-binding</keyword>
<dbReference type="GO" id="GO:0046872">
    <property type="term" value="F:metal ion binding"/>
    <property type="evidence" value="ECO:0007669"/>
    <property type="project" value="UniProtKB-KW"/>
</dbReference>
<dbReference type="Pfam" id="PF07883">
    <property type="entry name" value="Cupin_2"/>
    <property type="match status" value="1"/>
</dbReference>
<reference evidence="4" key="1">
    <citation type="submission" date="2017-06" db="EMBL/GenBank/DDBJ databases">
        <authorList>
            <person name="Varghese N."/>
            <person name="Submissions S."/>
        </authorList>
    </citation>
    <scope>NUCLEOTIDE SEQUENCE [LARGE SCALE GENOMIC DNA]</scope>
    <source>
        <strain evidence="4">JAD2</strain>
    </source>
</reference>
<dbReference type="InterPro" id="IPR013096">
    <property type="entry name" value="Cupin_2"/>
</dbReference>
<organism evidence="3 4">
    <name type="scientific">Thermoflexus hugenholtzii JAD2</name>
    <dbReference type="NCBI Taxonomy" id="877466"/>
    <lineage>
        <taxon>Bacteria</taxon>
        <taxon>Bacillati</taxon>
        <taxon>Chloroflexota</taxon>
        <taxon>Thermoflexia</taxon>
        <taxon>Thermoflexales</taxon>
        <taxon>Thermoflexaceae</taxon>
        <taxon>Thermoflexus</taxon>
    </lineage>
</organism>
<dbReference type="InterPro" id="IPR011051">
    <property type="entry name" value="RmlC_Cupin_sf"/>
</dbReference>
<feature type="domain" description="Cupin type-2" evidence="2">
    <location>
        <begin position="49"/>
        <end position="116"/>
    </location>
</feature>
<sequence length="132" mass="14910">MGTVHRRKPGAWDWEGVPAVPYEGPRGVCGSRRVLIGPRERAPYFVIRYFELPPGCRSSLDRHSHDHGVVVLRGRAQVQLGEERFEVGPGDVIYIAPHEAHQFVNIGEEPFGFLCVIPNKALLRERRSEEGE</sequence>
<dbReference type="InterPro" id="IPR014710">
    <property type="entry name" value="RmlC-like_jellyroll"/>
</dbReference>
<dbReference type="SUPFAM" id="SSF51182">
    <property type="entry name" value="RmlC-like cupins"/>
    <property type="match status" value="1"/>
</dbReference>
<proteinExistence type="predicted"/>
<evidence type="ECO:0000259" key="2">
    <source>
        <dbReference type="Pfam" id="PF07883"/>
    </source>
</evidence>
<dbReference type="RefSeq" id="WP_088571095.1">
    <property type="nucleotide sequence ID" value="NZ_FYEK01000027.1"/>
</dbReference>
<protein>
    <submittedName>
        <fullName evidence="3">Cupin domain protein</fullName>
    </submittedName>
</protein>
<evidence type="ECO:0000313" key="3">
    <source>
        <dbReference type="EMBL" id="SNB64615.1"/>
    </source>
</evidence>
<dbReference type="InterPro" id="IPR051610">
    <property type="entry name" value="GPI/OXD"/>
</dbReference>